<gene>
    <name evidence="1" type="ORF">ABUE30_03265</name>
</gene>
<evidence type="ECO:0000313" key="1">
    <source>
        <dbReference type="EMBL" id="MFM2484091.1"/>
    </source>
</evidence>
<proteinExistence type="predicted"/>
<reference evidence="1 2" key="1">
    <citation type="journal article" date="2013" name="Int. J. Syst. Evol. Microbiol.">
        <title>Celerinatantimonas yamalensis sp. nov., a cold-adapted diazotrophic bacterium from a cold permafrost brine.</title>
        <authorList>
            <person name="Shcherbakova V."/>
            <person name="Chuvilskaya N."/>
            <person name="Rivkina E."/>
            <person name="Demidov N."/>
            <person name="Uchaeva V."/>
            <person name="Suetin S."/>
            <person name="Suzina N."/>
            <person name="Gilichinsky D."/>
        </authorList>
    </citation>
    <scope>NUCLEOTIDE SEQUENCE [LARGE SCALE GENOMIC DNA]</scope>
    <source>
        <strain evidence="1 2">C7</strain>
    </source>
</reference>
<protein>
    <submittedName>
        <fullName evidence="1">DUF1853 family protein</fullName>
    </submittedName>
</protein>
<dbReference type="RefSeq" id="WP_408622231.1">
    <property type="nucleotide sequence ID" value="NZ_JBEQCT010000001.1"/>
</dbReference>
<organism evidence="1 2">
    <name type="scientific">Celerinatantimonas yamalensis</name>
    <dbReference type="NCBI Taxonomy" id="559956"/>
    <lineage>
        <taxon>Bacteria</taxon>
        <taxon>Pseudomonadati</taxon>
        <taxon>Pseudomonadota</taxon>
        <taxon>Gammaproteobacteria</taxon>
        <taxon>Celerinatantimonadaceae</taxon>
        <taxon>Celerinatantimonas</taxon>
    </lineage>
</organism>
<dbReference type="EMBL" id="JBEQCT010000001">
    <property type="protein sequence ID" value="MFM2484091.1"/>
    <property type="molecule type" value="Genomic_DNA"/>
</dbReference>
<name>A0ABW9G363_9GAMM</name>
<dbReference type="Proteomes" id="UP001629953">
    <property type="component" value="Unassembled WGS sequence"/>
</dbReference>
<comment type="caution">
    <text evidence="1">The sequence shown here is derived from an EMBL/GenBank/DDBJ whole genome shotgun (WGS) entry which is preliminary data.</text>
</comment>
<sequence>MLTPEHEHRINVYRYCLSSPPLAQLPNMLTADDLKEINAVLPDYPHHLPEYNGRLGIWYEHLWLAIVDSHPNWQLIASNYPIQEGKKTQGAIDLLIADHQKQQIIHLELAVKFYMQFYQSGWQGWFGPNPTDQFSKKLAWMLTHQLPIGFHPTIQKLRLQFPHYQFVQRMLMQGRLFTAGLRCTDGVWLRDSQLQGIIRGRYLQVTKNNWLTPQELAYQPLPEHINSVVMVYGQGQQMMLVPDHWPMLIEAQDHPQVNIHT</sequence>
<dbReference type="InterPro" id="IPR015003">
    <property type="entry name" value="DUF1853"/>
</dbReference>
<accession>A0ABW9G363</accession>
<dbReference type="Pfam" id="PF08907">
    <property type="entry name" value="DUF1853"/>
    <property type="match status" value="1"/>
</dbReference>
<keyword evidence="2" id="KW-1185">Reference proteome</keyword>
<evidence type="ECO:0000313" key="2">
    <source>
        <dbReference type="Proteomes" id="UP001629953"/>
    </source>
</evidence>